<evidence type="ECO:0000313" key="2">
    <source>
        <dbReference type="Proteomes" id="UP000298246"/>
    </source>
</evidence>
<dbReference type="InterPro" id="IPR011042">
    <property type="entry name" value="6-blade_b-propeller_TolB-like"/>
</dbReference>
<dbReference type="RefSeq" id="WP_134754960.1">
    <property type="nucleotide sequence ID" value="NZ_MYFO02000001.1"/>
</dbReference>
<dbReference type="AlphaFoldDB" id="A0A4Y8PWT9"/>
<gene>
    <name evidence="1" type="ORF">B5M42_17085</name>
</gene>
<comment type="caution">
    <text evidence="1">The sequence shown here is derived from an EMBL/GenBank/DDBJ whole genome shotgun (WGS) entry which is preliminary data.</text>
</comment>
<name>A0A4Y8PWT9_9BACL</name>
<dbReference type="EMBL" id="MYFO01000024">
    <property type="protein sequence ID" value="TFE85688.1"/>
    <property type="molecule type" value="Genomic_DNA"/>
</dbReference>
<protein>
    <recommendedName>
        <fullName evidence="3">NHL repeat containing protein</fullName>
    </recommendedName>
</protein>
<reference evidence="1 2" key="1">
    <citation type="submission" date="2017-03" db="EMBL/GenBank/DDBJ databases">
        <title>Isolation of Levoglucosan Utilizing Bacteria.</title>
        <authorList>
            <person name="Arya A.S."/>
        </authorList>
    </citation>
    <scope>NUCLEOTIDE SEQUENCE [LARGE SCALE GENOMIC DNA]</scope>
    <source>
        <strain evidence="1 2">MEC069</strain>
    </source>
</reference>
<evidence type="ECO:0008006" key="3">
    <source>
        <dbReference type="Google" id="ProtNLM"/>
    </source>
</evidence>
<dbReference type="Gene3D" id="2.120.10.30">
    <property type="entry name" value="TolB, C-terminal domain"/>
    <property type="match status" value="1"/>
</dbReference>
<dbReference type="Proteomes" id="UP000298246">
    <property type="component" value="Unassembled WGS sequence"/>
</dbReference>
<dbReference type="OrthoDB" id="2666194at2"/>
<accession>A0A4Y8PWT9</accession>
<organism evidence="1 2">
    <name type="scientific">Paenibacillus athensensis</name>
    <dbReference type="NCBI Taxonomy" id="1967502"/>
    <lineage>
        <taxon>Bacteria</taxon>
        <taxon>Bacillati</taxon>
        <taxon>Bacillota</taxon>
        <taxon>Bacilli</taxon>
        <taxon>Bacillales</taxon>
        <taxon>Paenibacillaceae</taxon>
        <taxon>Paenibacillus</taxon>
    </lineage>
</organism>
<evidence type="ECO:0000313" key="1">
    <source>
        <dbReference type="EMBL" id="TFE85688.1"/>
    </source>
</evidence>
<proteinExistence type="predicted"/>
<sequence>MTSQSGPSPMDYAVALTGAHPELSSPDPALSAVVVGYINSQSNPLYNLGTSISQQGPATVSGGWATLVQAGTLGTSPVYQYNLSATTLNAAGPLIQGTLQLVKQDNALENKLWAVQAGSSGSYQPVTPPLAGYTWTANQFDAQYGMAIVSLSVNTQTLEVQAVLENVYPAFYSVYVEFLDENGAMLRPDNWTSRLPQNSPLETETMKFAGLLAPTLMIEGMQAGASAITIGFTAPSGTASVRWTFGTLGALGWNAVASPLPWLVSAVLGYAVPWIMKSAGNFTTPDWYNSLTTDVKVLNELMGAAAALTQAQSAQEAIDQLSASIGTLLFGGSLPNLLKKLRNAYDDNALIQAAQGINWPLSGFASTLQTGVVSGIVETLSVPAVFSQTTSMQLIVSSAVQVVPDPRHGAWPLTAVRYELHWQGNGQSRSATDEMQGLWTESPLAADFANVPREACVTAAITVYDSAGAVVGQGTAQGTAAVPLVLTLSEAASTASDGYRPAMQLAYDPQTGYSWQPAASMGTATLANLDCSNVGTHLCQLTGLSLNVADNTLLFGWRASGTQASPCSAGGSSGQQLYRLEAISISSNPGIALNPPSCGFYTFTTLAAGDEASDNLFFDTRTAPFALRDMKLGEAGAFEFPTGRSRGYLTLSTVSDLAVHPAGFAAAVSASANMLQIVQLSDQPVADAAAPGPYAIGGTGTRAGLLQQPVAVEVAPDGGLLVLEAGNRRLQAFDIYGNNYNYFGSSPCLTLRQDASVHYLDLAVDGGGRLYVLSYKGSGAQTSDYSLDVYDADGTLLSTTVNVNAAKIAVDAWNNLYASGYSLVQGAGGDVSPVIGVWTPTATT</sequence>
<keyword evidence="2" id="KW-1185">Reference proteome</keyword>
<dbReference type="SUPFAM" id="SSF101898">
    <property type="entry name" value="NHL repeat"/>
    <property type="match status" value="1"/>
</dbReference>